<feature type="region of interest" description="Disordered" evidence="1">
    <location>
        <begin position="112"/>
        <end position="198"/>
    </location>
</feature>
<evidence type="ECO:0000313" key="2">
    <source>
        <dbReference type="EMBL" id="BBY01374.1"/>
    </source>
</evidence>
<keyword evidence="3" id="KW-1185">Reference proteome</keyword>
<evidence type="ECO:0000313" key="3">
    <source>
        <dbReference type="Proteomes" id="UP000466632"/>
    </source>
</evidence>
<name>A0A7I7NYT2_9MYCO</name>
<protein>
    <submittedName>
        <fullName evidence="2">Uncharacterized protein</fullName>
    </submittedName>
</protein>
<proteinExistence type="predicted"/>
<reference evidence="2 3" key="1">
    <citation type="journal article" date="2019" name="Emerg. Microbes Infect.">
        <title>Comprehensive subspecies identification of 175 nontuberculous mycobacteria species based on 7547 genomic profiles.</title>
        <authorList>
            <person name="Matsumoto Y."/>
            <person name="Kinjo T."/>
            <person name="Motooka D."/>
            <person name="Nabeya D."/>
            <person name="Jung N."/>
            <person name="Uechi K."/>
            <person name="Horii T."/>
            <person name="Iida T."/>
            <person name="Fujita J."/>
            <person name="Nakamura S."/>
        </authorList>
    </citation>
    <scope>NUCLEOTIDE SEQUENCE [LARGE SCALE GENOMIC DNA]</scope>
    <source>
        <strain evidence="2 3">JCM 16018</strain>
    </source>
</reference>
<feature type="compositionally biased region" description="Low complexity" evidence="1">
    <location>
        <begin position="1"/>
        <end position="14"/>
    </location>
</feature>
<dbReference type="EMBL" id="AP022582">
    <property type="protein sequence ID" value="BBY01374.1"/>
    <property type="molecule type" value="Genomic_DNA"/>
</dbReference>
<feature type="compositionally biased region" description="Low complexity" evidence="1">
    <location>
        <begin position="132"/>
        <end position="144"/>
    </location>
</feature>
<dbReference type="KEGG" id="mseo:MSEO_18730"/>
<feature type="compositionally biased region" description="Basic and acidic residues" evidence="1">
    <location>
        <begin position="164"/>
        <end position="182"/>
    </location>
</feature>
<feature type="region of interest" description="Disordered" evidence="1">
    <location>
        <begin position="1"/>
        <end position="20"/>
    </location>
</feature>
<accession>A0A7I7NYT2</accession>
<evidence type="ECO:0000256" key="1">
    <source>
        <dbReference type="SAM" id="MobiDB-lite"/>
    </source>
</evidence>
<dbReference type="Proteomes" id="UP000466632">
    <property type="component" value="Chromosome"/>
</dbReference>
<dbReference type="AlphaFoldDB" id="A0A7I7NYT2"/>
<organism evidence="2 3">
    <name type="scientific">Mycobacterium seoulense</name>
    <dbReference type="NCBI Taxonomy" id="386911"/>
    <lineage>
        <taxon>Bacteria</taxon>
        <taxon>Bacillati</taxon>
        <taxon>Actinomycetota</taxon>
        <taxon>Actinomycetes</taxon>
        <taxon>Mycobacteriales</taxon>
        <taxon>Mycobacteriaceae</taxon>
        <taxon>Mycobacterium</taxon>
    </lineage>
</organism>
<sequence>MRTPSASSVSAPPANDDVARLPCLTTGTPAAATTIAAMVDRLTVLMPSPPVPTMSTASSRMAGIGRARLSMTSASSLTSAEVGTFIVIATAKAATWAGLASPAMTRSMAQAAWPRTRSRPSVNRARTCGHDGAAPGPAVEPPGGEASGDTATRRWSHADPTSPNRREKPPAADPVATRKDQMPPRVEFNNYKASYLRM</sequence>
<gene>
    <name evidence="2" type="ORF">MSEO_18730</name>
</gene>